<evidence type="ECO:0000256" key="1">
    <source>
        <dbReference type="SAM" id="MobiDB-lite"/>
    </source>
</evidence>
<evidence type="ECO:0000313" key="3">
    <source>
        <dbReference type="EMBL" id="KAL2471257.1"/>
    </source>
</evidence>
<proteinExistence type="predicted"/>
<evidence type="ECO:0000313" key="4">
    <source>
        <dbReference type="Proteomes" id="UP001604336"/>
    </source>
</evidence>
<evidence type="ECO:0000256" key="2">
    <source>
        <dbReference type="SAM" id="SignalP"/>
    </source>
</evidence>
<keyword evidence="2" id="KW-0732">Signal</keyword>
<feature type="chain" id="PRO_5044798695" evidence="2">
    <location>
        <begin position="25"/>
        <end position="113"/>
    </location>
</feature>
<name>A0ABD1Q4Y7_9LAMI</name>
<feature type="region of interest" description="Disordered" evidence="1">
    <location>
        <begin position="91"/>
        <end position="113"/>
    </location>
</feature>
<accession>A0ABD1Q4Y7</accession>
<organism evidence="3 4">
    <name type="scientific">Abeliophyllum distichum</name>
    <dbReference type="NCBI Taxonomy" id="126358"/>
    <lineage>
        <taxon>Eukaryota</taxon>
        <taxon>Viridiplantae</taxon>
        <taxon>Streptophyta</taxon>
        <taxon>Embryophyta</taxon>
        <taxon>Tracheophyta</taxon>
        <taxon>Spermatophyta</taxon>
        <taxon>Magnoliopsida</taxon>
        <taxon>eudicotyledons</taxon>
        <taxon>Gunneridae</taxon>
        <taxon>Pentapetalae</taxon>
        <taxon>asterids</taxon>
        <taxon>lamiids</taxon>
        <taxon>Lamiales</taxon>
        <taxon>Oleaceae</taxon>
        <taxon>Forsythieae</taxon>
        <taxon>Abeliophyllum</taxon>
    </lineage>
</organism>
<dbReference type="Gene3D" id="1.25.10.10">
    <property type="entry name" value="Leucine-rich Repeat Variant"/>
    <property type="match status" value="1"/>
</dbReference>
<sequence>MVKSGHMTGRVLLVLYNLAASTEGRAAMVDGGAVEWLVNILSYGELRFKRLAKKAVADETLENMEKTESERVKNKANRILEVLRGNEEEEDKEIDWEKLQESEDDLSQTIKLG</sequence>
<dbReference type="InterPro" id="IPR011989">
    <property type="entry name" value="ARM-like"/>
</dbReference>
<dbReference type="AlphaFoldDB" id="A0ABD1Q4Y7"/>
<feature type="signal peptide" evidence="2">
    <location>
        <begin position="1"/>
        <end position="24"/>
    </location>
</feature>
<gene>
    <name evidence="3" type="ORF">Adt_39393</name>
</gene>
<dbReference type="Proteomes" id="UP001604336">
    <property type="component" value="Unassembled WGS sequence"/>
</dbReference>
<protein>
    <submittedName>
        <fullName evidence="3">U-box domain-containing protein 40</fullName>
    </submittedName>
</protein>
<dbReference type="EMBL" id="JBFOLK010000012">
    <property type="protein sequence ID" value="KAL2471257.1"/>
    <property type="molecule type" value="Genomic_DNA"/>
</dbReference>
<keyword evidence="4" id="KW-1185">Reference proteome</keyword>
<comment type="caution">
    <text evidence="3">The sequence shown here is derived from an EMBL/GenBank/DDBJ whole genome shotgun (WGS) entry which is preliminary data.</text>
</comment>
<reference evidence="4" key="1">
    <citation type="submission" date="2024-07" db="EMBL/GenBank/DDBJ databases">
        <title>Two chromosome-level genome assemblies of Korean endemic species Abeliophyllum distichum and Forsythia ovata (Oleaceae).</title>
        <authorList>
            <person name="Jang H."/>
        </authorList>
    </citation>
    <scope>NUCLEOTIDE SEQUENCE [LARGE SCALE GENOMIC DNA]</scope>
</reference>